<dbReference type="InterPro" id="IPR002498">
    <property type="entry name" value="PInositol-4-P-4/5-kinase_core"/>
</dbReference>
<dbReference type="GO" id="GO:0005524">
    <property type="term" value="F:ATP binding"/>
    <property type="evidence" value="ECO:0007669"/>
    <property type="project" value="UniProtKB-UniRule"/>
</dbReference>
<dbReference type="Proteomes" id="UP000188320">
    <property type="component" value="Unassembled WGS sequence"/>
</dbReference>
<dbReference type="EMBL" id="LSSK01000674">
    <property type="protein sequence ID" value="OMH82391.1"/>
    <property type="molecule type" value="Genomic_DNA"/>
</dbReference>
<keyword evidence="1" id="KW-0067">ATP-binding</keyword>
<feature type="domain" description="PIPK" evidence="2">
    <location>
        <begin position="1"/>
        <end position="336"/>
    </location>
</feature>
<keyword evidence="4" id="KW-1185">Reference proteome</keyword>
<name>A0A1R1PN82_ZANCU</name>
<dbReference type="OrthoDB" id="20783at2759"/>
<dbReference type="PANTHER" id="PTHR23086:SF8">
    <property type="entry name" value="PHOSPHATIDYLINOSITOL 5-PHOSPHATE 4-KINASE, ISOFORM A"/>
    <property type="match status" value="1"/>
</dbReference>
<dbReference type="PROSITE" id="PS51455">
    <property type="entry name" value="PIPK"/>
    <property type="match status" value="1"/>
</dbReference>
<dbReference type="GO" id="GO:0016308">
    <property type="term" value="F:1-phosphatidylinositol-4-phosphate 5-kinase activity"/>
    <property type="evidence" value="ECO:0007669"/>
    <property type="project" value="TreeGrafter"/>
</dbReference>
<dbReference type="SUPFAM" id="SSF56104">
    <property type="entry name" value="SAICAR synthase-like"/>
    <property type="match status" value="1"/>
</dbReference>
<reference evidence="4" key="1">
    <citation type="submission" date="2017-01" db="EMBL/GenBank/DDBJ databases">
        <authorList>
            <person name="Wang Y."/>
            <person name="White M."/>
            <person name="Kvist S."/>
            <person name="Moncalvo J.-M."/>
        </authorList>
    </citation>
    <scope>NUCLEOTIDE SEQUENCE [LARGE SCALE GENOMIC DNA]</scope>
    <source>
        <strain evidence="4">COL-18-3</strain>
    </source>
</reference>
<accession>A0A1R1PN82</accession>
<evidence type="ECO:0000313" key="4">
    <source>
        <dbReference type="Proteomes" id="UP000188320"/>
    </source>
</evidence>
<dbReference type="SMART" id="SM00330">
    <property type="entry name" value="PIPKc"/>
    <property type="match status" value="1"/>
</dbReference>
<keyword evidence="1 3" id="KW-0418">Kinase</keyword>
<evidence type="ECO:0000256" key="1">
    <source>
        <dbReference type="PROSITE-ProRule" id="PRU00781"/>
    </source>
</evidence>
<dbReference type="AlphaFoldDB" id="A0A1R1PN82"/>
<evidence type="ECO:0000313" key="3">
    <source>
        <dbReference type="EMBL" id="OMH82391.1"/>
    </source>
</evidence>
<protein>
    <submittedName>
        <fullName evidence="3">Phosphatidylinositol 4-phosphate 5-kinase its3</fullName>
    </submittedName>
</protein>
<organism evidence="3 4">
    <name type="scientific">Zancudomyces culisetae</name>
    <name type="common">Gut fungus</name>
    <name type="synonym">Smittium culisetae</name>
    <dbReference type="NCBI Taxonomy" id="1213189"/>
    <lineage>
        <taxon>Eukaryota</taxon>
        <taxon>Fungi</taxon>
        <taxon>Fungi incertae sedis</taxon>
        <taxon>Zoopagomycota</taxon>
        <taxon>Kickxellomycotina</taxon>
        <taxon>Harpellomycetes</taxon>
        <taxon>Harpellales</taxon>
        <taxon>Legeriomycetaceae</taxon>
        <taxon>Zancudomyces</taxon>
    </lineage>
</organism>
<dbReference type="Pfam" id="PF01504">
    <property type="entry name" value="PIP5K"/>
    <property type="match status" value="1"/>
</dbReference>
<dbReference type="Gene3D" id="3.30.810.10">
    <property type="entry name" value="2-Layer Sandwich"/>
    <property type="match status" value="2"/>
</dbReference>
<dbReference type="InterPro" id="IPR027483">
    <property type="entry name" value="PInositol-4-P-4/5-kinase_C_sf"/>
</dbReference>
<dbReference type="PANTHER" id="PTHR23086">
    <property type="entry name" value="PHOSPHATIDYLINOSITOL-4-PHOSPHATE 5-KINASE"/>
    <property type="match status" value="1"/>
</dbReference>
<dbReference type="GO" id="GO:0005886">
    <property type="term" value="C:plasma membrane"/>
    <property type="evidence" value="ECO:0007669"/>
    <property type="project" value="TreeGrafter"/>
</dbReference>
<keyword evidence="1" id="KW-0808">Transferase</keyword>
<dbReference type="InterPro" id="IPR023610">
    <property type="entry name" value="PInositol-4/5-P-5/4-kinase"/>
</dbReference>
<gene>
    <name evidence="3" type="ORF">AX774_g4130</name>
</gene>
<evidence type="ECO:0000259" key="2">
    <source>
        <dbReference type="PROSITE" id="PS51455"/>
    </source>
</evidence>
<keyword evidence="1" id="KW-0547">Nucleotide-binding</keyword>
<dbReference type="GO" id="GO:0046854">
    <property type="term" value="P:phosphatidylinositol phosphate biosynthetic process"/>
    <property type="evidence" value="ECO:0007669"/>
    <property type="project" value="TreeGrafter"/>
</dbReference>
<proteinExistence type="predicted"/>
<comment type="caution">
    <text evidence="3">The sequence shown here is derived from an EMBL/GenBank/DDBJ whole genome shotgun (WGS) entry which is preliminary data.</text>
</comment>
<sequence length="371" mass="42485">MFGLHRIRQPRGKKVYFVVMNNLFPPTRVIHREFDLKGSTLGREYKPKSGDEDKQLMCMKDLDWIRSGMKLEMGPACREKFTKQLAADVELLVQLNIMDYSLLVGVHYLNSEEQSEFVTERRLRMFDPEVTNLPSQMSSADRAVTLRNKVVLTDPIAFPIDSDHHTHPRNPPHPRPTLVTSVLDSYAKHKPGGARNGREAFVDASTGLYDDGSNIVPIPTRNNGKPSKLIRQKSERQRFSIDSENIVPLASGGRMNRIDVNAYLSDGGILATNGDNEPTDKLYYLGVIDILTPYSQKKKVEHFFKSIWHVGESDMISAVNPRKYGWRYLSFIFNQFSGISDAQDDETINRILENFESVNFEIKPRRHFPFH</sequence>